<dbReference type="Proteomes" id="UP000050911">
    <property type="component" value="Unassembled WGS sequence"/>
</dbReference>
<dbReference type="PANTHER" id="PTHR41335">
    <property type="entry name" value="MEMBRANE PROTEIN-RELATED"/>
    <property type="match status" value="1"/>
</dbReference>
<keyword evidence="2 6" id="KW-0812">Transmembrane</keyword>
<feature type="transmembrane region" description="Helical" evidence="6">
    <location>
        <begin position="39"/>
        <end position="62"/>
    </location>
</feature>
<accession>A0A0R1HSU0</accession>
<dbReference type="InterPro" id="IPR010445">
    <property type="entry name" value="LapA_dom"/>
</dbReference>
<evidence type="ECO:0000256" key="6">
    <source>
        <dbReference type="SAM" id="Phobius"/>
    </source>
</evidence>
<name>A0A0R1HSU0_9LACO</name>
<evidence type="ECO:0000256" key="2">
    <source>
        <dbReference type="ARBA" id="ARBA00022692"/>
    </source>
</evidence>
<protein>
    <recommendedName>
        <fullName evidence="7">Lipopolysaccharide assembly protein A domain-containing protein</fullName>
    </recommendedName>
</protein>
<dbReference type="Pfam" id="PF06305">
    <property type="entry name" value="LapA_dom"/>
    <property type="match status" value="1"/>
</dbReference>
<dbReference type="PANTHER" id="PTHR41335:SF1">
    <property type="entry name" value="MEMBRANE PROTEIN"/>
    <property type="match status" value="1"/>
</dbReference>
<gene>
    <name evidence="8" type="ORF">FC96_GL000402</name>
</gene>
<dbReference type="GO" id="GO:0005886">
    <property type="term" value="C:plasma membrane"/>
    <property type="evidence" value="ECO:0007669"/>
    <property type="project" value="InterPro"/>
</dbReference>
<dbReference type="AlphaFoldDB" id="A0A0R1HSU0"/>
<evidence type="ECO:0000256" key="3">
    <source>
        <dbReference type="ARBA" id="ARBA00022989"/>
    </source>
</evidence>
<feature type="compositionally biased region" description="Basic and acidic residues" evidence="5">
    <location>
        <begin position="105"/>
        <end position="119"/>
    </location>
</feature>
<evidence type="ECO:0000313" key="9">
    <source>
        <dbReference type="Proteomes" id="UP000050911"/>
    </source>
</evidence>
<reference evidence="8 9" key="1">
    <citation type="journal article" date="2015" name="Genome Announc.">
        <title>Expanding the biotechnology potential of lactobacilli through comparative genomics of 213 strains and associated genera.</title>
        <authorList>
            <person name="Sun Z."/>
            <person name="Harris H.M."/>
            <person name="McCann A."/>
            <person name="Guo C."/>
            <person name="Argimon S."/>
            <person name="Zhang W."/>
            <person name="Yang X."/>
            <person name="Jeffery I.B."/>
            <person name="Cooney J.C."/>
            <person name="Kagawa T.F."/>
            <person name="Liu W."/>
            <person name="Song Y."/>
            <person name="Salvetti E."/>
            <person name="Wrobel A."/>
            <person name="Rasinkangas P."/>
            <person name="Parkhill J."/>
            <person name="Rea M.C."/>
            <person name="O'Sullivan O."/>
            <person name="Ritari J."/>
            <person name="Douillard F.P."/>
            <person name="Paul Ross R."/>
            <person name="Yang R."/>
            <person name="Briner A.E."/>
            <person name="Felis G.E."/>
            <person name="de Vos W.M."/>
            <person name="Barrangou R."/>
            <person name="Klaenhammer T.R."/>
            <person name="Caufield P.W."/>
            <person name="Cui Y."/>
            <person name="Zhang H."/>
            <person name="O'Toole P.W."/>
        </authorList>
    </citation>
    <scope>NUCLEOTIDE SEQUENCE [LARGE SCALE GENOMIC DNA]</scope>
    <source>
        <strain evidence="8 9">JCM 15530</strain>
    </source>
</reference>
<keyword evidence="9" id="KW-1185">Reference proteome</keyword>
<dbReference type="EMBL" id="AZCX01000001">
    <property type="protein sequence ID" value="KRK49471.1"/>
    <property type="molecule type" value="Genomic_DNA"/>
</dbReference>
<keyword evidence="4 6" id="KW-0472">Membrane</keyword>
<dbReference type="OrthoDB" id="2990728at2"/>
<evidence type="ECO:0000259" key="7">
    <source>
        <dbReference type="Pfam" id="PF06305"/>
    </source>
</evidence>
<dbReference type="RefSeq" id="WP_054659644.1">
    <property type="nucleotide sequence ID" value="NZ_AZCX01000001.1"/>
</dbReference>
<dbReference type="STRING" id="1302272.FC96_GL000402"/>
<proteinExistence type="predicted"/>
<comment type="caution">
    <text evidence="8">The sequence shown here is derived from an EMBL/GenBank/DDBJ whole genome shotgun (WGS) entry which is preliminary data.</text>
</comment>
<feature type="region of interest" description="Disordered" evidence="5">
    <location>
        <begin position="95"/>
        <end position="119"/>
    </location>
</feature>
<keyword evidence="1" id="KW-1003">Cell membrane</keyword>
<evidence type="ECO:0000313" key="8">
    <source>
        <dbReference type="EMBL" id="KRK49471.1"/>
    </source>
</evidence>
<feature type="domain" description="Lipopolysaccharide assembly protein A" evidence="7">
    <location>
        <begin position="23"/>
        <end position="82"/>
    </location>
</feature>
<evidence type="ECO:0000256" key="4">
    <source>
        <dbReference type="ARBA" id="ARBA00023136"/>
    </source>
</evidence>
<keyword evidence="3 6" id="KW-1133">Transmembrane helix</keyword>
<evidence type="ECO:0000256" key="5">
    <source>
        <dbReference type="SAM" id="MobiDB-lite"/>
    </source>
</evidence>
<feature type="transmembrane region" description="Helical" evidence="6">
    <location>
        <begin position="7"/>
        <end position="27"/>
    </location>
</feature>
<dbReference type="PATRIC" id="fig|1302272.5.peg.399"/>
<organism evidence="8 9">
    <name type="scientific">Secundilactobacillus kimchicus JCM 15530</name>
    <dbReference type="NCBI Taxonomy" id="1302272"/>
    <lineage>
        <taxon>Bacteria</taxon>
        <taxon>Bacillati</taxon>
        <taxon>Bacillota</taxon>
        <taxon>Bacilli</taxon>
        <taxon>Lactobacillales</taxon>
        <taxon>Lactobacillaceae</taxon>
        <taxon>Secundilactobacillus</taxon>
    </lineage>
</organism>
<evidence type="ECO:0000256" key="1">
    <source>
        <dbReference type="ARBA" id="ARBA00022475"/>
    </source>
</evidence>
<sequence length="119" mass="12913">MKQQGKVIGAILLIILIALFALLNTTVVPVNFGVAVFTWPLVLIILVAVLAGAVLMFLIGTLTSFKSRRELRAQSDAQLKELSVLTAENKALKRQAGQPAITSEAKVEKTKLEKDDARD</sequence>